<dbReference type="SUPFAM" id="SSF55347">
    <property type="entry name" value="Glyceraldehyde-3-phosphate dehydrogenase-like, C-terminal domain"/>
    <property type="match status" value="1"/>
</dbReference>
<dbReference type="GO" id="GO:0009088">
    <property type="term" value="P:threonine biosynthetic process"/>
    <property type="evidence" value="ECO:0007669"/>
    <property type="project" value="UniProtKB-UniPathway"/>
</dbReference>
<dbReference type="FunFam" id="3.30.360.10:FF:000005">
    <property type="entry name" value="Homoserine dehydrogenase"/>
    <property type="match status" value="1"/>
</dbReference>
<dbReference type="InterPro" id="IPR045865">
    <property type="entry name" value="ACT-like_dom_sf"/>
</dbReference>
<evidence type="ECO:0000256" key="18">
    <source>
        <dbReference type="RuleBase" id="RU000579"/>
    </source>
</evidence>
<dbReference type="GO" id="GO:0004412">
    <property type="term" value="F:homoserine dehydrogenase activity"/>
    <property type="evidence" value="ECO:0007669"/>
    <property type="project" value="UniProtKB-EC"/>
</dbReference>
<dbReference type="Gene3D" id="3.40.50.720">
    <property type="entry name" value="NAD(P)-binding Rossmann-like Domain"/>
    <property type="match status" value="1"/>
</dbReference>
<comment type="cofactor">
    <cofactor evidence="1">
        <name>a metal cation</name>
        <dbReference type="ChEBI" id="CHEBI:25213"/>
    </cofactor>
</comment>
<comment type="pathway">
    <text evidence="3 18">Amino-acid biosynthesis; L-methionine biosynthesis via de novo pathway; L-homoserine from L-aspartate: step 3/3.</text>
</comment>
<dbReference type="PIRSF" id="PIRSF000098">
    <property type="entry name" value="Homoser_dehydrog"/>
    <property type="match status" value="1"/>
</dbReference>
<evidence type="ECO:0000256" key="19">
    <source>
        <dbReference type="RuleBase" id="RU004171"/>
    </source>
</evidence>
<dbReference type="AlphaFoldDB" id="A0A846XU68"/>
<dbReference type="InterPro" id="IPR019811">
    <property type="entry name" value="HDH_CS"/>
</dbReference>
<feature type="binding site" evidence="17">
    <location>
        <begin position="24"/>
        <end position="31"/>
    </location>
    <ligand>
        <name>NADP(+)</name>
        <dbReference type="ChEBI" id="CHEBI:58349"/>
    </ligand>
</feature>
<dbReference type="PROSITE" id="PS51671">
    <property type="entry name" value="ACT"/>
    <property type="match status" value="1"/>
</dbReference>
<evidence type="ECO:0000256" key="14">
    <source>
        <dbReference type="ARBA" id="ARBA00048841"/>
    </source>
</evidence>
<dbReference type="InterPro" id="IPR005106">
    <property type="entry name" value="Asp/hSer_DH_NAD-bd"/>
</dbReference>
<dbReference type="RefSeq" id="WP_067871456.1">
    <property type="nucleotide sequence ID" value="NZ_JAAXOP010000004.1"/>
</dbReference>
<dbReference type="NCBIfam" id="NF004976">
    <property type="entry name" value="PRK06349.1"/>
    <property type="match status" value="1"/>
</dbReference>
<keyword evidence="12 18" id="KW-0486">Methionine biosynthesis</keyword>
<dbReference type="Gene3D" id="3.30.360.10">
    <property type="entry name" value="Dihydrodipicolinate Reductase, domain 2"/>
    <property type="match status" value="1"/>
</dbReference>
<evidence type="ECO:0000256" key="2">
    <source>
        <dbReference type="ARBA" id="ARBA00005056"/>
    </source>
</evidence>
<evidence type="ECO:0000256" key="17">
    <source>
        <dbReference type="PIRSR" id="PIRSR000098-2"/>
    </source>
</evidence>
<evidence type="ECO:0000256" key="3">
    <source>
        <dbReference type="ARBA" id="ARBA00005062"/>
    </source>
</evidence>
<evidence type="ECO:0000256" key="9">
    <source>
        <dbReference type="ARBA" id="ARBA00022857"/>
    </source>
</evidence>
<keyword evidence="8 18" id="KW-0791">Threonine biosynthesis</keyword>
<keyword evidence="22" id="KW-1185">Reference proteome</keyword>
<feature type="binding site" evidence="17">
    <location>
        <position position="203"/>
    </location>
    <ligand>
        <name>L-homoserine</name>
        <dbReference type="ChEBI" id="CHEBI:57476"/>
    </ligand>
</feature>
<evidence type="ECO:0000256" key="1">
    <source>
        <dbReference type="ARBA" id="ARBA00001920"/>
    </source>
</evidence>
<evidence type="ECO:0000313" key="21">
    <source>
        <dbReference type="EMBL" id="NKY50653.1"/>
    </source>
</evidence>
<keyword evidence="9 17" id="KW-0521">NADP</keyword>
<dbReference type="GO" id="GO:0009086">
    <property type="term" value="P:methionine biosynthetic process"/>
    <property type="evidence" value="ECO:0007669"/>
    <property type="project" value="UniProtKB-KW"/>
</dbReference>
<proteinExistence type="inferred from homology"/>
<evidence type="ECO:0000256" key="6">
    <source>
        <dbReference type="ARBA" id="ARBA00013376"/>
    </source>
</evidence>
<keyword evidence="10 18" id="KW-0560">Oxidoreductase</keyword>
<evidence type="ECO:0000313" key="22">
    <source>
        <dbReference type="Proteomes" id="UP000565711"/>
    </source>
</evidence>
<evidence type="ECO:0000256" key="13">
    <source>
        <dbReference type="ARBA" id="ARBA00044930"/>
    </source>
</evidence>
<evidence type="ECO:0000256" key="5">
    <source>
        <dbReference type="ARBA" id="ARBA00013213"/>
    </source>
</evidence>
<dbReference type="UniPathway" id="UPA00051">
    <property type="reaction ID" value="UER00465"/>
</dbReference>
<dbReference type="PANTHER" id="PTHR43331:SF1">
    <property type="entry name" value="HOMOSERINE DEHYDROGENASE"/>
    <property type="match status" value="1"/>
</dbReference>
<name>A0A846XU68_9NOCA</name>
<dbReference type="SUPFAM" id="SSF55021">
    <property type="entry name" value="ACT-like"/>
    <property type="match status" value="1"/>
</dbReference>
<evidence type="ECO:0000256" key="16">
    <source>
        <dbReference type="PIRSR" id="PIRSR000098-1"/>
    </source>
</evidence>
<evidence type="ECO:0000256" key="10">
    <source>
        <dbReference type="ARBA" id="ARBA00023002"/>
    </source>
</evidence>
<accession>A0A846XU68</accession>
<comment type="function">
    <text evidence="13">Catalyzes the conversion of L-aspartate-beta-semialdehyde (L-Asa) to L-homoserine (L-Hse), the third step in the biosynthesis of threonine and methionine from aspartate.</text>
</comment>
<dbReference type="InterPro" id="IPR001342">
    <property type="entry name" value="HDH_cat"/>
</dbReference>
<dbReference type="InterPro" id="IPR016204">
    <property type="entry name" value="HDH"/>
</dbReference>
<dbReference type="Pfam" id="PF03447">
    <property type="entry name" value="NAD_binding_3"/>
    <property type="match status" value="1"/>
</dbReference>
<evidence type="ECO:0000256" key="8">
    <source>
        <dbReference type="ARBA" id="ARBA00022697"/>
    </source>
</evidence>
<dbReference type="Pfam" id="PF00742">
    <property type="entry name" value="Homoserine_dh"/>
    <property type="match status" value="1"/>
</dbReference>
<comment type="catalytic activity">
    <reaction evidence="14">
        <text>L-homoserine + NADP(+) = L-aspartate 4-semialdehyde + NADPH + H(+)</text>
        <dbReference type="Rhea" id="RHEA:15761"/>
        <dbReference type="ChEBI" id="CHEBI:15378"/>
        <dbReference type="ChEBI" id="CHEBI:57476"/>
        <dbReference type="ChEBI" id="CHEBI:57783"/>
        <dbReference type="ChEBI" id="CHEBI:58349"/>
        <dbReference type="ChEBI" id="CHEBI:537519"/>
        <dbReference type="EC" id="1.1.1.3"/>
    </reaction>
    <physiologicalReaction direction="right-to-left" evidence="14">
        <dbReference type="Rhea" id="RHEA:15763"/>
    </physiologicalReaction>
</comment>
<comment type="caution">
    <text evidence="21">The sequence shown here is derived from an EMBL/GenBank/DDBJ whole genome shotgun (WGS) entry which is preliminary data.</text>
</comment>
<dbReference type="PROSITE" id="PS01042">
    <property type="entry name" value="HOMOSER_DHGENASE"/>
    <property type="match status" value="1"/>
</dbReference>
<keyword evidence="7 18" id="KW-0028">Amino-acid biosynthesis</keyword>
<protein>
    <recommendedName>
        <fullName evidence="6 18">Homoserine dehydrogenase</fullName>
        <ecNumber evidence="5 18">1.1.1.3</ecNumber>
    </recommendedName>
</protein>
<evidence type="ECO:0000256" key="12">
    <source>
        <dbReference type="ARBA" id="ARBA00023167"/>
    </source>
</evidence>
<dbReference type="UniPathway" id="UPA00050">
    <property type="reaction ID" value="UER00063"/>
</dbReference>
<evidence type="ECO:0000256" key="7">
    <source>
        <dbReference type="ARBA" id="ARBA00022605"/>
    </source>
</evidence>
<gene>
    <name evidence="21" type="ORF">HGA08_10565</name>
</gene>
<reference evidence="21 22" key="1">
    <citation type="submission" date="2020-04" db="EMBL/GenBank/DDBJ databases">
        <title>MicrobeNet Type strains.</title>
        <authorList>
            <person name="Nicholson A.C."/>
        </authorList>
    </citation>
    <scope>NUCLEOTIDE SEQUENCE [LARGE SCALE GENOMIC DNA]</scope>
    <source>
        <strain evidence="21 22">JCM 12354</strain>
    </source>
</reference>
<evidence type="ECO:0000256" key="11">
    <source>
        <dbReference type="ARBA" id="ARBA00023053"/>
    </source>
</evidence>
<dbReference type="Pfam" id="PF01842">
    <property type="entry name" value="ACT"/>
    <property type="match status" value="1"/>
</dbReference>
<evidence type="ECO:0000259" key="20">
    <source>
        <dbReference type="PROSITE" id="PS51671"/>
    </source>
</evidence>
<comment type="pathway">
    <text evidence="2 18">Amino-acid biosynthesis; L-threonine biosynthesis; L-threonine from L-aspartate: step 3/5.</text>
</comment>
<dbReference type="Gene3D" id="3.30.70.260">
    <property type="match status" value="1"/>
</dbReference>
<dbReference type="SUPFAM" id="SSF51735">
    <property type="entry name" value="NAD(P)-binding Rossmann-fold domains"/>
    <property type="match status" value="1"/>
</dbReference>
<dbReference type="PANTHER" id="PTHR43331">
    <property type="entry name" value="HOMOSERINE DEHYDROGENASE"/>
    <property type="match status" value="1"/>
</dbReference>
<feature type="binding site" evidence="17">
    <location>
        <position position="118"/>
    </location>
    <ligand>
        <name>NADPH</name>
        <dbReference type="ChEBI" id="CHEBI:57783"/>
    </ligand>
</feature>
<dbReference type="CDD" id="cd04881">
    <property type="entry name" value="ACT_HSDH-Hom"/>
    <property type="match status" value="1"/>
</dbReference>
<dbReference type="InterPro" id="IPR036291">
    <property type="entry name" value="NAD(P)-bd_dom_sf"/>
</dbReference>
<keyword evidence="11" id="KW-0915">Sodium</keyword>
<dbReference type="Proteomes" id="UP000565711">
    <property type="component" value="Unassembled WGS sequence"/>
</dbReference>
<dbReference type="InterPro" id="IPR002912">
    <property type="entry name" value="ACT_dom"/>
</dbReference>
<evidence type="ECO:0000256" key="15">
    <source>
        <dbReference type="ARBA" id="ARBA00049031"/>
    </source>
</evidence>
<comment type="catalytic activity">
    <reaction evidence="15">
        <text>L-homoserine + NAD(+) = L-aspartate 4-semialdehyde + NADH + H(+)</text>
        <dbReference type="Rhea" id="RHEA:15757"/>
        <dbReference type="ChEBI" id="CHEBI:15378"/>
        <dbReference type="ChEBI" id="CHEBI:57476"/>
        <dbReference type="ChEBI" id="CHEBI:57540"/>
        <dbReference type="ChEBI" id="CHEBI:57945"/>
        <dbReference type="ChEBI" id="CHEBI:537519"/>
        <dbReference type="EC" id="1.1.1.3"/>
    </reaction>
    <physiologicalReaction direction="right-to-left" evidence="15">
        <dbReference type="Rhea" id="RHEA:15759"/>
    </physiologicalReaction>
</comment>
<sequence length="469" mass="48568">MTEAVNQAHTGGFGAEHPIGVAVLGMGNVGTEVVRILLEHADDLRARVGAPLVLRGVAVRRTDVDRGIPAELLTTDAEALVARSDVDLVVELMGGMDTARKAILAALHGGKSVVTANKALLADYTGELAAAAEGSRADLYFEAAVAGAIPVVRPLIQSMSGDRVNRVVGIVNGTTNFVLSAMDETGADYAGTLAEATRLGYAEADPTADVEGYDAAAKAAILASLAFHTRVTAADVYREGITEITAEDLETADAVGCTVKLLAICERMPGTDRLALDGSVVETPSLADVVAPQTGGKDRVSVRVYPALIPRRHPLATVNGAFNAVVVEAENAGRLMFYGQGAGGAPTASAVMGDLVMAARNKFYGGRAPGESVYAELPIAPIGDIPTRYHVNLRVADRTGVLQAVSGKFAEHGVSISTVRQEGYDEGARLVVVTHHAPESALAATVAALAELDSVTSVTSVLRLEGTEE</sequence>
<evidence type="ECO:0000256" key="4">
    <source>
        <dbReference type="ARBA" id="ARBA00006753"/>
    </source>
</evidence>
<feature type="domain" description="ACT" evidence="20">
    <location>
        <begin position="390"/>
        <end position="463"/>
    </location>
</feature>
<organism evidence="21 22">
    <name type="scientific">Nocardia vermiculata</name>
    <dbReference type="NCBI Taxonomy" id="257274"/>
    <lineage>
        <taxon>Bacteria</taxon>
        <taxon>Bacillati</taxon>
        <taxon>Actinomycetota</taxon>
        <taxon>Actinomycetes</taxon>
        <taxon>Mycobacteriales</taxon>
        <taxon>Nocardiaceae</taxon>
        <taxon>Nocardia</taxon>
    </lineage>
</organism>
<dbReference type="EMBL" id="JAAXOP010000004">
    <property type="protein sequence ID" value="NKY50653.1"/>
    <property type="molecule type" value="Genomic_DNA"/>
</dbReference>
<feature type="active site" description="Proton donor" evidence="16">
    <location>
        <position position="218"/>
    </location>
</feature>
<comment type="similarity">
    <text evidence="4 19">Belongs to the homoserine dehydrogenase family.</text>
</comment>
<dbReference type="EC" id="1.1.1.3" evidence="5 18"/>
<dbReference type="GO" id="GO:0050661">
    <property type="term" value="F:NADP binding"/>
    <property type="evidence" value="ECO:0007669"/>
    <property type="project" value="InterPro"/>
</dbReference>